<feature type="compositionally biased region" description="Basic and acidic residues" evidence="1">
    <location>
        <begin position="202"/>
        <end position="217"/>
    </location>
</feature>
<sequence>MEGHPEERAEGAGPPQRRRLVLNPRNEEKARQLAQTGKSSIFGDAKPREEVLAQRTGMAEADILKQEAEHERLHIRLSPQQISDQREAEEAVAEAKRTLEQATDEEAIRTLRVDLDARQRELNSLLISFEKLAVQKAHAGGGIRPSERQRMAELGGNNEDGGLHRGFGGVARDGRPRGFADYGEPRDSYGQRSPRGGGGRYNDGDAQAHRGGGKYDEYGTNQGSGRGLYDDFGGEDYRGLKGSYDLRDRF</sequence>
<feature type="region of interest" description="Disordered" evidence="1">
    <location>
        <begin position="1"/>
        <end position="47"/>
    </location>
</feature>
<dbReference type="OrthoDB" id="422005at2759"/>
<accession>A0A8S1INJ9</accession>
<proteinExistence type="predicted"/>
<organism evidence="2 3">
    <name type="scientific">Ostreobium quekettii</name>
    <dbReference type="NCBI Taxonomy" id="121088"/>
    <lineage>
        <taxon>Eukaryota</taxon>
        <taxon>Viridiplantae</taxon>
        <taxon>Chlorophyta</taxon>
        <taxon>core chlorophytes</taxon>
        <taxon>Ulvophyceae</taxon>
        <taxon>TCBD clade</taxon>
        <taxon>Bryopsidales</taxon>
        <taxon>Ostreobineae</taxon>
        <taxon>Ostreobiaceae</taxon>
        <taxon>Ostreobium</taxon>
    </lineage>
</organism>
<comment type="caution">
    <text evidence="2">The sequence shown here is derived from an EMBL/GenBank/DDBJ whole genome shotgun (WGS) entry which is preliminary data.</text>
</comment>
<feature type="compositionally biased region" description="Basic and acidic residues" evidence="1">
    <location>
        <begin position="172"/>
        <end position="189"/>
    </location>
</feature>
<evidence type="ECO:0000313" key="3">
    <source>
        <dbReference type="Proteomes" id="UP000708148"/>
    </source>
</evidence>
<dbReference type="Proteomes" id="UP000708148">
    <property type="component" value="Unassembled WGS sequence"/>
</dbReference>
<protein>
    <submittedName>
        <fullName evidence="2">Uncharacterized protein</fullName>
    </submittedName>
</protein>
<dbReference type="EMBL" id="CAJHUC010000526">
    <property type="protein sequence ID" value="CAD7696690.1"/>
    <property type="molecule type" value="Genomic_DNA"/>
</dbReference>
<evidence type="ECO:0000256" key="1">
    <source>
        <dbReference type="SAM" id="MobiDB-lite"/>
    </source>
</evidence>
<dbReference type="AlphaFoldDB" id="A0A8S1INJ9"/>
<reference evidence="2" key="1">
    <citation type="submission" date="2020-12" db="EMBL/GenBank/DDBJ databases">
        <authorList>
            <person name="Iha C."/>
        </authorList>
    </citation>
    <scope>NUCLEOTIDE SEQUENCE</scope>
</reference>
<keyword evidence="3" id="KW-1185">Reference proteome</keyword>
<feature type="region of interest" description="Disordered" evidence="1">
    <location>
        <begin position="153"/>
        <end position="233"/>
    </location>
</feature>
<feature type="compositionally biased region" description="Basic and acidic residues" evidence="1">
    <location>
        <begin position="1"/>
        <end position="10"/>
    </location>
</feature>
<gene>
    <name evidence="2" type="ORF">OSTQU699_LOCUS2051</name>
</gene>
<name>A0A8S1INJ9_9CHLO</name>
<evidence type="ECO:0000313" key="2">
    <source>
        <dbReference type="EMBL" id="CAD7696690.1"/>
    </source>
</evidence>